<dbReference type="PANTHER" id="PTHR43539:SF78">
    <property type="entry name" value="FLAVIN-CONTAINING MONOOXYGENASE"/>
    <property type="match status" value="1"/>
</dbReference>
<dbReference type="GO" id="GO:0050660">
    <property type="term" value="F:flavin adenine dinucleotide binding"/>
    <property type="evidence" value="ECO:0007669"/>
    <property type="project" value="TreeGrafter"/>
</dbReference>
<keyword evidence="3" id="KW-1185">Reference proteome</keyword>
<gene>
    <name evidence="2" type="ORF">HKW67_21175</name>
</gene>
<proteinExistence type="predicted"/>
<name>A0A6M4IUK3_9BACT</name>
<dbReference type="KEGG" id="ggr:HKW67_21175"/>
<evidence type="ECO:0000256" key="1">
    <source>
        <dbReference type="ARBA" id="ARBA00023002"/>
    </source>
</evidence>
<dbReference type="Gene3D" id="3.50.50.60">
    <property type="entry name" value="FAD/NAD(P)-binding domain"/>
    <property type="match status" value="1"/>
</dbReference>
<reference evidence="2 3" key="1">
    <citation type="submission" date="2020-05" db="EMBL/GenBank/DDBJ databases">
        <title>Complete genome sequence of Gemmatimonas greenlandica TET16.</title>
        <authorList>
            <person name="Zeng Y."/>
        </authorList>
    </citation>
    <scope>NUCLEOTIDE SEQUENCE [LARGE SCALE GENOMIC DNA]</scope>
    <source>
        <strain evidence="2 3">TET16</strain>
    </source>
</reference>
<dbReference type="PANTHER" id="PTHR43539">
    <property type="entry name" value="FLAVIN-BINDING MONOOXYGENASE-LIKE PROTEIN (AFU_ORTHOLOGUE AFUA_4G09220)"/>
    <property type="match status" value="1"/>
</dbReference>
<accession>A0A6M4IUK3</accession>
<dbReference type="PRINTS" id="PR00368">
    <property type="entry name" value="FADPNR"/>
</dbReference>
<protein>
    <submittedName>
        <fullName evidence="2">NAD(P)-binding domain-containing protein</fullName>
    </submittedName>
</protein>
<dbReference type="PRINTS" id="PR00469">
    <property type="entry name" value="PNDRDTASEII"/>
</dbReference>
<dbReference type="AlphaFoldDB" id="A0A6M4IUK3"/>
<dbReference type="Pfam" id="PF13738">
    <property type="entry name" value="Pyr_redox_3"/>
    <property type="match status" value="1"/>
</dbReference>
<dbReference type="EMBL" id="CP053085">
    <property type="protein sequence ID" value="QJR37855.1"/>
    <property type="molecule type" value="Genomic_DNA"/>
</dbReference>
<sequence length="370" mass="40770">MPSSRSAAPVTPTRVERYETLVIGGGQAGLAVGMQLAKRGVDFAILSDEKRVGDNWRRRWDSLRLFTPARFSGLPSMPFSAAPTHLADKDEVADYLERYAERFDLPVRLDSRVRALTARGTRFQLVVDDGTALLEADNVVVATGPLQIPCIPDVRAHLSDAIHQLHSSEYRNPFALPDGPVLVVGAGNSGAQIAMELSRFRKVWLAGSVAGHMPRRLLGRDIFDWIWPIITRSSVQTRLGQRMRANTERTSDARIGISERDLRAANVQRVGRVTEARGGLPVCGDEVFDPRVVIWCTGFQADYRWIDLPGFDATGGITHERGVLSGIPGLYFVGLRFQHRLNSSLIGGVGADAEFIAEHIARRTEAALLR</sequence>
<evidence type="ECO:0000313" key="2">
    <source>
        <dbReference type="EMBL" id="QJR37855.1"/>
    </source>
</evidence>
<dbReference type="Proteomes" id="UP000500938">
    <property type="component" value="Chromosome"/>
</dbReference>
<dbReference type="GO" id="GO:0004497">
    <property type="term" value="F:monooxygenase activity"/>
    <property type="evidence" value="ECO:0007669"/>
    <property type="project" value="TreeGrafter"/>
</dbReference>
<evidence type="ECO:0000313" key="3">
    <source>
        <dbReference type="Proteomes" id="UP000500938"/>
    </source>
</evidence>
<keyword evidence="1" id="KW-0560">Oxidoreductase</keyword>
<dbReference type="RefSeq" id="WP_171227291.1">
    <property type="nucleotide sequence ID" value="NZ_CP053085.1"/>
</dbReference>
<organism evidence="2 3">
    <name type="scientific">Gemmatimonas groenlandica</name>
    <dbReference type="NCBI Taxonomy" id="2732249"/>
    <lineage>
        <taxon>Bacteria</taxon>
        <taxon>Pseudomonadati</taxon>
        <taxon>Gemmatimonadota</taxon>
        <taxon>Gemmatimonadia</taxon>
        <taxon>Gemmatimonadales</taxon>
        <taxon>Gemmatimonadaceae</taxon>
        <taxon>Gemmatimonas</taxon>
    </lineage>
</organism>
<dbReference type="SUPFAM" id="SSF51905">
    <property type="entry name" value="FAD/NAD(P)-binding domain"/>
    <property type="match status" value="2"/>
</dbReference>
<dbReference type="InterPro" id="IPR050982">
    <property type="entry name" value="Auxin_biosynth/cation_transpt"/>
</dbReference>
<dbReference type="InterPro" id="IPR036188">
    <property type="entry name" value="FAD/NAD-bd_sf"/>
</dbReference>